<dbReference type="eggNOG" id="ENOG502S263">
    <property type="taxonomic scope" value="Eukaryota"/>
</dbReference>
<dbReference type="STRING" id="1305764.R9PEE0"/>
<dbReference type="HOGENOM" id="CLU_055672_0_0_1"/>
<evidence type="ECO:0000313" key="2">
    <source>
        <dbReference type="Proteomes" id="UP000014071"/>
    </source>
</evidence>
<gene>
    <name evidence="1" type="ORF">PHSY_007336</name>
</gene>
<protein>
    <submittedName>
        <fullName evidence="1">Uncharacterized protein</fullName>
    </submittedName>
</protein>
<dbReference type="EMBL" id="DF238832">
    <property type="protein sequence ID" value="GAC99733.1"/>
    <property type="molecule type" value="Genomic_DNA"/>
</dbReference>
<dbReference type="PANTHER" id="PTHR35020">
    <property type="entry name" value="N-ACETYLGLUCOSAMINE-INDUCED PROTEIN 1"/>
    <property type="match status" value="1"/>
</dbReference>
<dbReference type="GeneID" id="24112599"/>
<dbReference type="OrthoDB" id="498286at2759"/>
<dbReference type="AlphaFoldDB" id="R9PEE0"/>
<keyword evidence="2" id="KW-1185">Reference proteome</keyword>
<dbReference type="RefSeq" id="XP_012193320.1">
    <property type="nucleotide sequence ID" value="XM_012337930.1"/>
</dbReference>
<dbReference type="GO" id="GO:0006044">
    <property type="term" value="P:N-acetylglucosamine metabolic process"/>
    <property type="evidence" value="ECO:0007669"/>
    <property type="project" value="TreeGrafter"/>
</dbReference>
<dbReference type="Proteomes" id="UP000014071">
    <property type="component" value="Unassembled WGS sequence"/>
</dbReference>
<dbReference type="InterPro" id="IPR022036">
    <property type="entry name" value="DUF3605"/>
</dbReference>
<sequence length="411" mass="45006">MPPMNTGATPTSAFLPFGRSHAPFLRHPLAPCHKHHHRGLLDPEIAHDSFLANRPAIDTMTEKTGAIQYPTDGDPLVALHLPSYVDDRAPGSYFPNPPADGPSPFMTWSYVIRILSHGDLDQLFRDPVCDTAYRAFAPGARAKYNGIENYIRTVRLGWPAEELTGPVGPNMLDRPAKDPLAILGSASGVSTPNGTRLPVEAVKETWPEKVLPHPLRTGVVLRHFVDDADTDGEAGESLVKTIPNDWPYGIPAGSSHWVIWSKLPILHPSLFSTADTPFDEPPREDLYNCVTGDGIRGFTGFVPEGPTYPSASSDNQIPEILGRYSQSKLDEQDDQVQPSAGKAGLSKQLISQAHAWASRHVTRYIEKQWPTDKFVTAWFCNPPALRTVPGLSHFHVVVREKSATTSEAVAA</sequence>
<proteinExistence type="predicted"/>
<reference evidence="2" key="1">
    <citation type="journal article" date="2013" name="Genome Announc.">
        <title>Draft genome sequence of the basidiomycetous yeast-like fungus Pseudozyma hubeiensis SY62, which produces an abundant amount of the biosurfactant mannosylerythritol lipids.</title>
        <authorList>
            <person name="Konishi M."/>
            <person name="Hatada Y."/>
            <person name="Horiuchi J."/>
        </authorList>
    </citation>
    <scope>NUCLEOTIDE SEQUENCE [LARGE SCALE GENOMIC DNA]</scope>
    <source>
        <strain evidence="2">SY62</strain>
    </source>
</reference>
<evidence type="ECO:0000313" key="1">
    <source>
        <dbReference type="EMBL" id="GAC99733.1"/>
    </source>
</evidence>
<dbReference type="Pfam" id="PF12239">
    <property type="entry name" value="DUF3605"/>
    <property type="match status" value="1"/>
</dbReference>
<dbReference type="PANTHER" id="PTHR35020:SF2">
    <property type="entry name" value="N-ACETYLGLUCOSAMINE-INDUCED PROTEIN 1"/>
    <property type="match status" value="1"/>
</dbReference>
<name>R9PEE0_PSEHS</name>
<organism evidence="1 2">
    <name type="scientific">Pseudozyma hubeiensis (strain SY62)</name>
    <name type="common">Yeast</name>
    <dbReference type="NCBI Taxonomy" id="1305764"/>
    <lineage>
        <taxon>Eukaryota</taxon>
        <taxon>Fungi</taxon>
        <taxon>Dikarya</taxon>
        <taxon>Basidiomycota</taxon>
        <taxon>Ustilaginomycotina</taxon>
        <taxon>Ustilaginomycetes</taxon>
        <taxon>Ustilaginales</taxon>
        <taxon>Ustilaginaceae</taxon>
        <taxon>Pseudozyma</taxon>
    </lineage>
</organism>
<dbReference type="GO" id="GO:0005737">
    <property type="term" value="C:cytoplasm"/>
    <property type="evidence" value="ECO:0007669"/>
    <property type="project" value="TreeGrafter"/>
</dbReference>
<accession>R9PEE0</accession>